<gene>
    <name evidence="3" type="ORF">RCO7_02681</name>
</gene>
<dbReference type="AlphaFoldDB" id="A0A1E1KG17"/>
<organism evidence="3 4">
    <name type="scientific">Rhynchosporium graminicola</name>
    <dbReference type="NCBI Taxonomy" id="2792576"/>
    <lineage>
        <taxon>Eukaryota</taxon>
        <taxon>Fungi</taxon>
        <taxon>Dikarya</taxon>
        <taxon>Ascomycota</taxon>
        <taxon>Pezizomycotina</taxon>
        <taxon>Leotiomycetes</taxon>
        <taxon>Helotiales</taxon>
        <taxon>Ploettnerulaceae</taxon>
        <taxon>Rhynchosporium</taxon>
    </lineage>
</organism>
<feature type="region of interest" description="Disordered" evidence="1">
    <location>
        <begin position="180"/>
        <end position="305"/>
    </location>
</feature>
<comment type="caution">
    <text evidence="3">The sequence shown here is derived from an EMBL/GenBank/DDBJ whole genome shotgun (WGS) entry which is preliminary data.</text>
</comment>
<evidence type="ECO:0000256" key="2">
    <source>
        <dbReference type="SAM" id="Phobius"/>
    </source>
</evidence>
<name>A0A1E1KG17_9HELO</name>
<protein>
    <submittedName>
        <fullName evidence="3">Uncharacterized protein</fullName>
    </submittedName>
</protein>
<keyword evidence="2" id="KW-0812">Transmembrane</keyword>
<feature type="compositionally biased region" description="Polar residues" evidence="1">
    <location>
        <begin position="207"/>
        <end position="217"/>
    </location>
</feature>
<dbReference type="InParanoid" id="A0A1E1KG17"/>
<keyword evidence="2" id="KW-0472">Membrane</keyword>
<feature type="compositionally biased region" description="Low complexity" evidence="1">
    <location>
        <begin position="227"/>
        <end position="236"/>
    </location>
</feature>
<keyword evidence="2" id="KW-1133">Transmembrane helix</keyword>
<evidence type="ECO:0000313" key="3">
    <source>
        <dbReference type="EMBL" id="CZS96930.1"/>
    </source>
</evidence>
<feature type="transmembrane region" description="Helical" evidence="2">
    <location>
        <begin position="55"/>
        <end position="77"/>
    </location>
</feature>
<keyword evidence="4" id="KW-1185">Reference proteome</keyword>
<reference evidence="4" key="1">
    <citation type="submission" date="2016-03" db="EMBL/GenBank/DDBJ databases">
        <authorList>
            <person name="Ploux O."/>
        </authorList>
    </citation>
    <scope>NUCLEOTIDE SEQUENCE [LARGE SCALE GENOMIC DNA]</scope>
    <source>
        <strain evidence="4">UK7</strain>
    </source>
</reference>
<dbReference type="EMBL" id="FJUW01000012">
    <property type="protein sequence ID" value="CZS96930.1"/>
    <property type="molecule type" value="Genomic_DNA"/>
</dbReference>
<dbReference type="STRING" id="914237.A0A1E1KG17"/>
<feature type="compositionally biased region" description="Low complexity" evidence="1">
    <location>
        <begin position="187"/>
        <end position="199"/>
    </location>
</feature>
<proteinExistence type="predicted"/>
<evidence type="ECO:0000313" key="4">
    <source>
        <dbReference type="Proteomes" id="UP000178129"/>
    </source>
</evidence>
<evidence type="ECO:0000256" key="1">
    <source>
        <dbReference type="SAM" id="MobiDB-lite"/>
    </source>
</evidence>
<accession>A0A1E1KG17</accession>
<dbReference type="Proteomes" id="UP000178129">
    <property type="component" value="Unassembled WGS sequence"/>
</dbReference>
<feature type="compositionally biased region" description="Polar residues" evidence="1">
    <location>
        <begin position="269"/>
        <end position="291"/>
    </location>
</feature>
<sequence>MSPISSTLYFGAKSFSLSSRDLVNQKRTGPIIFSPNIMDSTQKINMISDTAREHMIIAIFTGIIGFSFLSFLGYLLYRFFENRTRRMKELDIEEGRKEVTEAREIRPQDGSLKEGYFKAVAAPDGSIYVSTPLLQEAPQTTSSPLSTPAVILTRPSVESGNGVDTPPLFRPGIKRSRTISTQATQYSNGPSKGPISSPKSADEQPASLRSNASTVSLDSYHRAESKTTTTFSTIQTQRPETPPNIPQESARISHTPPPLNPRREIHSFWSISDTASDAPTSPSIYSPTYQSDLAPRPASSVYSSEPVFHDPFKNSNTPIDAPAQPIYSISIAGTPPSLSYPLPLLLRNSPTSPGQPVLPFSPSLSPRMIAPIGPGSPEGENELPVARIQRWLSSSGSVGTTSIIESVLGRKRKSNNTDMYRSERLSRSARNLSISSLSSSEMGEEILIGAAF</sequence>